<keyword evidence="2" id="KW-1185">Reference proteome</keyword>
<sequence length="43" mass="4548">MSDGLARLDEGKCPIDLGELPRLTADPLAGAVHGEGWEVFVLV</sequence>
<proteinExistence type="predicted"/>
<name>A0ABV5QBQ1_9ACTN</name>
<protein>
    <submittedName>
        <fullName evidence="1">Uncharacterized protein</fullName>
    </submittedName>
</protein>
<dbReference type="RefSeq" id="WP_346121642.1">
    <property type="nucleotide sequence ID" value="NZ_BAAAXC010000012.1"/>
</dbReference>
<reference evidence="1 2" key="1">
    <citation type="submission" date="2024-09" db="EMBL/GenBank/DDBJ databases">
        <authorList>
            <person name="Sun Q."/>
            <person name="Mori K."/>
        </authorList>
    </citation>
    <scope>NUCLEOTIDE SEQUENCE [LARGE SCALE GENOMIC DNA]</scope>
    <source>
        <strain evidence="1 2">JCM 3323</strain>
    </source>
</reference>
<dbReference type="EMBL" id="JBHMCE010000015">
    <property type="protein sequence ID" value="MFB9532779.1"/>
    <property type="molecule type" value="Genomic_DNA"/>
</dbReference>
<organism evidence="1 2">
    <name type="scientific">Nonomuraea roseola</name>
    <dbReference type="NCBI Taxonomy" id="46179"/>
    <lineage>
        <taxon>Bacteria</taxon>
        <taxon>Bacillati</taxon>
        <taxon>Actinomycetota</taxon>
        <taxon>Actinomycetes</taxon>
        <taxon>Streptosporangiales</taxon>
        <taxon>Streptosporangiaceae</taxon>
        <taxon>Nonomuraea</taxon>
    </lineage>
</organism>
<dbReference type="Proteomes" id="UP001589646">
    <property type="component" value="Unassembled WGS sequence"/>
</dbReference>
<evidence type="ECO:0000313" key="2">
    <source>
        <dbReference type="Proteomes" id="UP001589646"/>
    </source>
</evidence>
<gene>
    <name evidence="1" type="ORF">ACFFRN_39780</name>
</gene>
<accession>A0ABV5QBQ1</accession>
<evidence type="ECO:0000313" key="1">
    <source>
        <dbReference type="EMBL" id="MFB9532779.1"/>
    </source>
</evidence>
<comment type="caution">
    <text evidence="1">The sequence shown here is derived from an EMBL/GenBank/DDBJ whole genome shotgun (WGS) entry which is preliminary data.</text>
</comment>